<dbReference type="Proteomes" id="UP000238479">
    <property type="component" value="Chromosome 7"/>
</dbReference>
<gene>
    <name evidence="2" type="ORF">RchiOBHm_Chr7g0218611</name>
</gene>
<comment type="caution">
    <text evidence="2">The sequence shown here is derived from an EMBL/GenBank/DDBJ whole genome shotgun (WGS) entry which is preliminary data.</text>
</comment>
<feature type="transmembrane region" description="Helical" evidence="1">
    <location>
        <begin position="143"/>
        <end position="163"/>
    </location>
</feature>
<keyword evidence="3" id="KW-1185">Reference proteome</keyword>
<proteinExistence type="predicted"/>
<evidence type="ECO:0000313" key="3">
    <source>
        <dbReference type="Proteomes" id="UP000238479"/>
    </source>
</evidence>
<dbReference type="AlphaFoldDB" id="A0A2P6PCC2"/>
<dbReference type="Gramene" id="PRQ19569">
    <property type="protein sequence ID" value="PRQ19569"/>
    <property type="gene ID" value="RchiOBHm_Chr7g0218611"/>
</dbReference>
<keyword evidence="1" id="KW-0812">Transmembrane</keyword>
<accession>A0A2P6PCC2</accession>
<keyword evidence="1" id="KW-0472">Membrane</keyword>
<evidence type="ECO:0000313" key="2">
    <source>
        <dbReference type="EMBL" id="PRQ19569.1"/>
    </source>
</evidence>
<feature type="transmembrane region" description="Helical" evidence="1">
    <location>
        <begin position="175"/>
        <end position="199"/>
    </location>
</feature>
<evidence type="ECO:0008006" key="4">
    <source>
        <dbReference type="Google" id="ProtNLM"/>
    </source>
</evidence>
<sequence length="315" mass="35191">MFSWACGMVLGRWSSSRMEEGAVVAASGYVAWLRFESGPALDLSRIGEVSCIGRKVWQDLRFAAADRWIDGGLLLFDFGFCCRSMGFGCLGLRWCVRSDRQGSAGTGDLTLVVERQEWWGSDGAGAAGDVICRWGSFCRQRPWWSAVLPWWIAALSFGGEWWLGRVLVLGPCCLAGLWCLVFSSVFGLSCLVFCSFWVFMTPNKSFLLRGRVVSVMNSGVWFELDCWFWVCRAQSFAGFWPCILLSACAEVSWGSWDSPLNSYLLWFDPILVNATYSGLATSISPPIQPSFLYSLTVHCSVFRVSMHGDSQLLLY</sequence>
<protein>
    <recommendedName>
        <fullName evidence="4">Transmembrane protein</fullName>
    </recommendedName>
</protein>
<dbReference type="EMBL" id="PDCK01000045">
    <property type="protein sequence ID" value="PRQ19569.1"/>
    <property type="molecule type" value="Genomic_DNA"/>
</dbReference>
<evidence type="ECO:0000256" key="1">
    <source>
        <dbReference type="SAM" id="Phobius"/>
    </source>
</evidence>
<keyword evidence="1" id="KW-1133">Transmembrane helix</keyword>
<reference evidence="2 3" key="1">
    <citation type="journal article" date="2018" name="Nat. Genet.">
        <title>The Rosa genome provides new insights in the design of modern roses.</title>
        <authorList>
            <person name="Bendahmane M."/>
        </authorList>
    </citation>
    <scope>NUCLEOTIDE SEQUENCE [LARGE SCALE GENOMIC DNA]</scope>
    <source>
        <strain evidence="3">cv. Old Blush</strain>
    </source>
</reference>
<organism evidence="2 3">
    <name type="scientific">Rosa chinensis</name>
    <name type="common">China rose</name>
    <dbReference type="NCBI Taxonomy" id="74649"/>
    <lineage>
        <taxon>Eukaryota</taxon>
        <taxon>Viridiplantae</taxon>
        <taxon>Streptophyta</taxon>
        <taxon>Embryophyta</taxon>
        <taxon>Tracheophyta</taxon>
        <taxon>Spermatophyta</taxon>
        <taxon>Magnoliopsida</taxon>
        <taxon>eudicotyledons</taxon>
        <taxon>Gunneridae</taxon>
        <taxon>Pentapetalae</taxon>
        <taxon>rosids</taxon>
        <taxon>fabids</taxon>
        <taxon>Rosales</taxon>
        <taxon>Rosaceae</taxon>
        <taxon>Rosoideae</taxon>
        <taxon>Rosoideae incertae sedis</taxon>
        <taxon>Rosa</taxon>
    </lineage>
</organism>
<name>A0A2P6PCC2_ROSCH</name>